<name>A0A075ANG6_ROZAC</name>
<accession>A0A075ANG6</accession>
<protein>
    <submittedName>
        <fullName evidence="1">Uncharacterized protein</fullName>
    </submittedName>
</protein>
<gene>
    <name evidence="1" type="ORF">O9G_006267</name>
</gene>
<organism evidence="1 2">
    <name type="scientific">Rozella allomycis (strain CSF55)</name>
    <dbReference type="NCBI Taxonomy" id="988480"/>
    <lineage>
        <taxon>Eukaryota</taxon>
        <taxon>Fungi</taxon>
        <taxon>Fungi incertae sedis</taxon>
        <taxon>Cryptomycota</taxon>
        <taxon>Cryptomycota incertae sedis</taxon>
        <taxon>Rozella</taxon>
    </lineage>
</organism>
<dbReference type="HOGENOM" id="CLU_1355340_0_0_1"/>
<dbReference type="EMBL" id="KE561241">
    <property type="protein sequence ID" value="EPZ31387.1"/>
    <property type="molecule type" value="Genomic_DNA"/>
</dbReference>
<keyword evidence="2" id="KW-1185">Reference proteome</keyword>
<evidence type="ECO:0000313" key="1">
    <source>
        <dbReference type="EMBL" id="EPZ31387.1"/>
    </source>
</evidence>
<sequence length="202" mass="23137">MKLEAISSAAFVLASRSNGLDGITFNNFMRVLVYELSIKDHIPDSIRFPLELESFGRIIVPFLSVPNVEWPLLNWEGVKMSNFTRTRNHDQIDCKFPLDENNIISIEVNNRIEPFGTPLLESSFKNIPCNSKIHFIVLNKLVRRFYPNFSRKSYSDFLSKNQNLAKKYVYKLTKNGLESVSGIQNSPDCVPGSIVIFVPLYK</sequence>
<proteinExistence type="predicted"/>
<evidence type="ECO:0000313" key="2">
    <source>
        <dbReference type="Proteomes" id="UP000030755"/>
    </source>
</evidence>
<dbReference type="OrthoDB" id="2154776at2759"/>
<reference evidence="1 2" key="1">
    <citation type="journal article" date="2013" name="Curr. Biol.">
        <title>Shared signatures of parasitism and phylogenomics unite Cryptomycota and microsporidia.</title>
        <authorList>
            <person name="James T.Y."/>
            <person name="Pelin A."/>
            <person name="Bonen L."/>
            <person name="Ahrendt S."/>
            <person name="Sain D."/>
            <person name="Corradi N."/>
            <person name="Stajich J.E."/>
        </authorList>
    </citation>
    <scope>NUCLEOTIDE SEQUENCE [LARGE SCALE GENOMIC DNA]</scope>
    <source>
        <strain evidence="1 2">CSF55</strain>
    </source>
</reference>
<dbReference type="AlphaFoldDB" id="A0A075ANG6"/>
<dbReference type="Proteomes" id="UP000030755">
    <property type="component" value="Unassembled WGS sequence"/>
</dbReference>